<name>A0ABP9FIX5_9GAMM</name>
<accession>A0ABP9FIX5</accession>
<feature type="compositionally biased region" description="Basic and acidic residues" evidence="1">
    <location>
        <begin position="50"/>
        <end position="65"/>
    </location>
</feature>
<gene>
    <name evidence="2" type="ORF">GCM10023333_42470</name>
</gene>
<sequence length="65" mass="6942">MRDPGFRASTAIVANTHAVSAADAATDEPRQTGFPRRTVPVSPCPAKAKASTDERAKDPITQRFC</sequence>
<feature type="region of interest" description="Disordered" evidence="1">
    <location>
        <begin position="20"/>
        <end position="65"/>
    </location>
</feature>
<evidence type="ECO:0000313" key="3">
    <source>
        <dbReference type="Proteomes" id="UP001499988"/>
    </source>
</evidence>
<comment type="caution">
    <text evidence="2">The sequence shown here is derived from an EMBL/GenBank/DDBJ whole genome shotgun (WGS) entry which is preliminary data.</text>
</comment>
<reference evidence="3" key="1">
    <citation type="journal article" date="2019" name="Int. J. Syst. Evol. Microbiol.">
        <title>The Global Catalogue of Microorganisms (GCM) 10K type strain sequencing project: providing services to taxonomists for standard genome sequencing and annotation.</title>
        <authorList>
            <consortium name="The Broad Institute Genomics Platform"/>
            <consortium name="The Broad Institute Genome Sequencing Center for Infectious Disease"/>
            <person name="Wu L."/>
            <person name="Ma J."/>
        </authorList>
    </citation>
    <scope>NUCLEOTIDE SEQUENCE [LARGE SCALE GENOMIC DNA]</scope>
    <source>
        <strain evidence="3">JCM 18401</strain>
    </source>
</reference>
<proteinExistence type="predicted"/>
<keyword evidence="3" id="KW-1185">Reference proteome</keyword>
<dbReference type="EMBL" id="BAABJZ010000107">
    <property type="protein sequence ID" value="GAA4903674.1"/>
    <property type="molecule type" value="Genomic_DNA"/>
</dbReference>
<evidence type="ECO:0000256" key="1">
    <source>
        <dbReference type="SAM" id="MobiDB-lite"/>
    </source>
</evidence>
<evidence type="ECO:0000313" key="2">
    <source>
        <dbReference type="EMBL" id="GAA4903674.1"/>
    </source>
</evidence>
<organism evidence="2 3">
    <name type="scientific">Ferrimonas pelagia</name>
    <dbReference type="NCBI Taxonomy" id="1177826"/>
    <lineage>
        <taxon>Bacteria</taxon>
        <taxon>Pseudomonadati</taxon>
        <taxon>Pseudomonadota</taxon>
        <taxon>Gammaproteobacteria</taxon>
        <taxon>Alteromonadales</taxon>
        <taxon>Ferrimonadaceae</taxon>
        <taxon>Ferrimonas</taxon>
    </lineage>
</organism>
<protein>
    <submittedName>
        <fullName evidence="2">Uncharacterized protein</fullName>
    </submittedName>
</protein>
<dbReference type="Proteomes" id="UP001499988">
    <property type="component" value="Unassembled WGS sequence"/>
</dbReference>